<dbReference type="Proteomes" id="UP000576082">
    <property type="component" value="Unassembled WGS sequence"/>
</dbReference>
<evidence type="ECO:0000313" key="1">
    <source>
        <dbReference type="EMBL" id="NME73156.1"/>
    </source>
</evidence>
<dbReference type="GO" id="GO:0005524">
    <property type="term" value="F:ATP binding"/>
    <property type="evidence" value="ECO:0007669"/>
    <property type="project" value="UniProtKB-KW"/>
</dbReference>
<proteinExistence type="predicted"/>
<gene>
    <name evidence="1" type="ORF">HHU12_34750</name>
</gene>
<dbReference type="Pfam" id="PF12128">
    <property type="entry name" value="DUF3584"/>
    <property type="match status" value="1"/>
</dbReference>
<keyword evidence="2" id="KW-1185">Reference proteome</keyword>
<accession>A0A7X9S2F3</accession>
<evidence type="ECO:0000313" key="2">
    <source>
        <dbReference type="Proteomes" id="UP000576082"/>
    </source>
</evidence>
<protein>
    <submittedName>
        <fullName evidence="1">ATP-binding protein</fullName>
    </submittedName>
</protein>
<feature type="non-terminal residue" evidence="1">
    <location>
        <position position="181"/>
    </location>
</feature>
<organism evidence="1 2">
    <name type="scientific">Flammeovirga aprica JL-4</name>
    <dbReference type="NCBI Taxonomy" id="694437"/>
    <lineage>
        <taxon>Bacteria</taxon>
        <taxon>Pseudomonadati</taxon>
        <taxon>Bacteroidota</taxon>
        <taxon>Cytophagia</taxon>
        <taxon>Cytophagales</taxon>
        <taxon>Flammeovirgaceae</taxon>
        <taxon>Flammeovirga</taxon>
    </lineage>
</organism>
<dbReference type="InterPro" id="IPR021979">
    <property type="entry name" value="DUF3584"/>
</dbReference>
<comment type="caution">
    <text evidence="1">The sequence shown here is derived from an EMBL/GenBank/DDBJ whole genome shotgun (WGS) entry which is preliminary data.</text>
</comment>
<dbReference type="AlphaFoldDB" id="A0A7X9S2F3"/>
<feature type="non-terminal residue" evidence="1">
    <location>
        <position position="1"/>
    </location>
</feature>
<reference evidence="1 2" key="1">
    <citation type="submission" date="2020-04" db="EMBL/GenBank/DDBJ databases">
        <title>Flammeovirga sp. SR4, a novel species isolated from seawater.</title>
        <authorList>
            <person name="Wang X."/>
        </authorList>
    </citation>
    <scope>NUCLEOTIDE SEQUENCE [LARGE SCALE GENOMIC DNA]</scope>
    <source>
        <strain evidence="1 2">ATCC 23126</strain>
    </source>
</reference>
<sequence length="181" mass="21698">RFVDWYLKNDNSYIIYEVATERGSFCVVLFRAQSKVQFRFFDSRFEKRYFMTENGEVFNHWNQIRGVLDKEGIGLSKVIDNYTTYRDIIYGAQQNQREFKKYNLLETKQYGTIYKTIQSVYLNADVSADDIQKIIIDSLDSEEKYIDLNTYSHHLSDFEEQLNDIDEYKKDKNVKTLEQSF</sequence>
<keyword evidence="1" id="KW-0067">ATP-binding</keyword>
<dbReference type="RefSeq" id="WP_169661245.1">
    <property type="nucleotide sequence ID" value="NZ_JABANE010000425.1"/>
</dbReference>
<keyword evidence="1" id="KW-0547">Nucleotide-binding</keyword>
<dbReference type="EMBL" id="JABANE010000425">
    <property type="protein sequence ID" value="NME73156.1"/>
    <property type="molecule type" value="Genomic_DNA"/>
</dbReference>
<name>A0A7X9S2F3_9BACT</name>